<protein>
    <submittedName>
        <fullName evidence="1">Uncharacterized protein</fullName>
    </submittedName>
</protein>
<gene>
    <name evidence="1" type="ORF">B0H16DRAFT_1585123</name>
</gene>
<name>A0AAD7HX86_9AGAR</name>
<proteinExistence type="predicted"/>
<organism evidence="1 2">
    <name type="scientific">Mycena metata</name>
    <dbReference type="NCBI Taxonomy" id="1033252"/>
    <lineage>
        <taxon>Eukaryota</taxon>
        <taxon>Fungi</taxon>
        <taxon>Dikarya</taxon>
        <taxon>Basidiomycota</taxon>
        <taxon>Agaricomycotina</taxon>
        <taxon>Agaricomycetes</taxon>
        <taxon>Agaricomycetidae</taxon>
        <taxon>Agaricales</taxon>
        <taxon>Marasmiineae</taxon>
        <taxon>Mycenaceae</taxon>
        <taxon>Mycena</taxon>
    </lineage>
</organism>
<sequence length="77" mass="8921">MHAPFSVITSVVSLTAFRPQVDGPSVYPRRRWGRRTCTSTYSYTRRQWVSTFIDVRLRSATAAHIYNIQLNCQVDLD</sequence>
<dbReference type="EMBL" id="JARKIB010000159">
    <property type="protein sequence ID" value="KAJ7730435.1"/>
    <property type="molecule type" value="Genomic_DNA"/>
</dbReference>
<reference evidence="1" key="1">
    <citation type="submission" date="2023-03" db="EMBL/GenBank/DDBJ databases">
        <title>Massive genome expansion in bonnet fungi (Mycena s.s.) driven by repeated elements and novel gene families across ecological guilds.</title>
        <authorList>
            <consortium name="Lawrence Berkeley National Laboratory"/>
            <person name="Harder C.B."/>
            <person name="Miyauchi S."/>
            <person name="Viragh M."/>
            <person name="Kuo A."/>
            <person name="Thoen E."/>
            <person name="Andreopoulos B."/>
            <person name="Lu D."/>
            <person name="Skrede I."/>
            <person name="Drula E."/>
            <person name="Henrissat B."/>
            <person name="Morin E."/>
            <person name="Kohler A."/>
            <person name="Barry K."/>
            <person name="LaButti K."/>
            <person name="Morin E."/>
            <person name="Salamov A."/>
            <person name="Lipzen A."/>
            <person name="Mereny Z."/>
            <person name="Hegedus B."/>
            <person name="Baldrian P."/>
            <person name="Stursova M."/>
            <person name="Weitz H."/>
            <person name="Taylor A."/>
            <person name="Grigoriev I.V."/>
            <person name="Nagy L.G."/>
            <person name="Martin F."/>
            <person name="Kauserud H."/>
        </authorList>
    </citation>
    <scope>NUCLEOTIDE SEQUENCE</scope>
    <source>
        <strain evidence="1">CBHHK182m</strain>
    </source>
</reference>
<accession>A0AAD7HX86</accession>
<dbReference type="Proteomes" id="UP001215598">
    <property type="component" value="Unassembled WGS sequence"/>
</dbReference>
<evidence type="ECO:0000313" key="2">
    <source>
        <dbReference type="Proteomes" id="UP001215598"/>
    </source>
</evidence>
<dbReference type="AlphaFoldDB" id="A0AAD7HX86"/>
<evidence type="ECO:0000313" key="1">
    <source>
        <dbReference type="EMBL" id="KAJ7730435.1"/>
    </source>
</evidence>
<comment type="caution">
    <text evidence="1">The sequence shown here is derived from an EMBL/GenBank/DDBJ whole genome shotgun (WGS) entry which is preliminary data.</text>
</comment>
<keyword evidence="2" id="KW-1185">Reference proteome</keyword>